<evidence type="ECO:0000256" key="3">
    <source>
        <dbReference type="ARBA" id="ARBA00022576"/>
    </source>
</evidence>
<organism evidence="8 9">
    <name type="scientific">Alloalcanivorax profundimaris</name>
    <dbReference type="NCBI Taxonomy" id="2735259"/>
    <lineage>
        <taxon>Bacteria</taxon>
        <taxon>Pseudomonadati</taxon>
        <taxon>Pseudomonadota</taxon>
        <taxon>Gammaproteobacteria</taxon>
        <taxon>Oceanospirillales</taxon>
        <taxon>Alcanivoracaceae</taxon>
        <taxon>Alloalcanivorax</taxon>
    </lineage>
</organism>
<comment type="cofactor">
    <cofactor evidence="1 6">
        <name>pyridoxal 5'-phosphate</name>
        <dbReference type="ChEBI" id="CHEBI:597326"/>
    </cofactor>
</comment>
<comment type="caution">
    <text evidence="8">The sequence shown here is derived from an EMBL/GenBank/DDBJ whole genome shotgun (WGS) entry which is preliminary data.</text>
</comment>
<dbReference type="Gene3D" id="3.90.1150.10">
    <property type="entry name" value="Aspartate Aminotransferase, domain 1"/>
    <property type="match status" value="1"/>
</dbReference>
<dbReference type="InterPro" id="IPR050596">
    <property type="entry name" value="AspAT/PAT-like"/>
</dbReference>
<dbReference type="PROSITE" id="PS00105">
    <property type="entry name" value="AA_TRANSFER_CLASS_1"/>
    <property type="match status" value="1"/>
</dbReference>
<dbReference type="RefSeq" id="WP_228548446.1">
    <property type="nucleotide sequence ID" value="NZ_ARXX01000002.1"/>
</dbReference>
<dbReference type="InterPro" id="IPR004838">
    <property type="entry name" value="NHTrfase_class1_PyrdxlP-BS"/>
</dbReference>
<dbReference type="EC" id="2.6.1.-" evidence="6"/>
<dbReference type="CDD" id="cd00609">
    <property type="entry name" value="AAT_like"/>
    <property type="match status" value="1"/>
</dbReference>
<keyword evidence="3 6" id="KW-0032">Aminotransferase</keyword>
<keyword evidence="9" id="KW-1185">Reference proteome</keyword>
<dbReference type="Proteomes" id="UP000662703">
    <property type="component" value="Unassembled WGS sequence"/>
</dbReference>
<name>A0ABS0AL71_9GAMM</name>
<dbReference type="InterPro" id="IPR015424">
    <property type="entry name" value="PyrdxlP-dep_Trfase"/>
</dbReference>
<dbReference type="PANTHER" id="PTHR46383">
    <property type="entry name" value="ASPARTATE AMINOTRANSFERASE"/>
    <property type="match status" value="1"/>
</dbReference>
<reference evidence="8 9" key="1">
    <citation type="submission" date="2012-09" db="EMBL/GenBank/DDBJ databases">
        <title>Genome Sequence of alkane-degrading Bacterium Alcanivorax sp. 521-1.</title>
        <authorList>
            <person name="Lai Q."/>
            <person name="Shao Z."/>
        </authorList>
    </citation>
    <scope>NUCLEOTIDE SEQUENCE [LARGE SCALE GENOMIC DNA]</scope>
    <source>
        <strain evidence="8 9">521-1</strain>
    </source>
</reference>
<keyword evidence="5" id="KW-0663">Pyridoxal phosphate</keyword>
<dbReference type="PANTHER" id="PTHR46383:SF1">
    <property type="entry name" value="ASPARTATE AMINOTRANSFERASE"/>
    <property type="match status" value="1"/>
</dbReference>
<protein>
    <recommendedName>
        <fullName evidence="6">Aminotransferase</fullName>
        <ecNumber evidence="6">2.6.1.-</ecNumber>
    </recommendedName>
</protein>
<evidence type="ECO:0000259" key="7">
    <source>
        <dbReference type="Pfam" id="PF00155"/>
    </source>
</evidence>
<accession>A0ABS0AL71</accession>
<dbReference type="SUPFAM" id="SSF53383">
    <property type="entry name" value="PLP-dependent transferases"/>
    <property type="match status" value="1"/>
</dbReference>
<keyword evidence="4 6" id="KW-0808">Transferase</keyword>
<evidence type="ECO:0000313" key="9">
    <source>
        <dbReference type="Proteomes" id="UP000662703"/>
    </source>
</evidence>
<dbReference type="InterPro" id="IPR004839">
    <property type="entry name" value="Aminotransferase_I/II_large"/>
</dbReference>
<proteinExistence type="inferred from homology"/>
<evidence type="ECO:0000313" key="8">
    <source>
        <dbReference type="EMBL" id="MBF5054884.1"/>
    </source>
</evidence>
<evidence type="ECO:0000256" key="6">
    <source>
        <dbReference type="RuleBase" id="RU000481"/>
    </source>
</evidence>
<evidence type="ECO:0000256" key="1">
    <source>
        <dbReference type="ARBA" id="ARBA00001933"/>
    </source>
</evidence>
<evidence type="ECO:0000256" key="4">
    <source>
        <dbReference type="ARBA" id="ARBA00022679"/>
    </source>
</evidence>
<evidence type="ECO:0000256" key="5">
    <source>
        <dbReference type="ARBA" id="ARBA00022898"/>
    </source>
</evidence>
<dbReference type="EMBL" id="ARXX01000002">
    <property type="protein sequence ID" value="MBF5054884.1"/>
    <property type="molecule type" value="Genomic_DNA"/>
</dbReference>
<sequence>MSFSHRVENIQPSLTLKINAEAAALQRGGERVARLGAGEPDFDTPAAIKEAAHSAIDRGFTHYTAVDGCPDLKAAVREKFRRDNDLVFGDDQVLVGCGAKQALFDLCQALLGPGDEAVIPRPYWVTYPAQVILAGAEPVYFDLDAEDGYLPDPDRLEASFTARTRLLFLNSPNNPTGRIYDEDRLCRLAAVIRRHPRLWVVSDEIYEHLNWSGRPFLNLLNVAPDLADRCFLVNGVSKAYAMTGWRVGFVAGPVDALARLKKVQGQSTAGTATISQHAATEALTGDQTPVRRMAAEYRRRHDRVVPALNALPGVCCAPSDGTFYAFPDARELIAGLDGIDDDYQLAETLLHQAGVAVVPGSGFGAPGRLRVSFAADMDTIDTGLERLRRFIG</sequence>
<dbReference type="InterPro" id="IPR015421">
    <property type="entry name" value="PyrdxlP-dep_Trfase_major"/>
</dbReference>
<dbReference type="Pfam" id="PF00155">
    <property type="entry name" value="Aminotran_1_2"/>
    <property type="match status" value="1"/>
</dbReference>
<feature type="domain" description="Aminotransferase class I/classII large" evidence="7">
    <location>
        <begin position="32"/>
        <end position="387"/>
    </location>
</feature>
<dbReference type="GO" id="GO:0008483">
    <property type="term" value="F:transaminase activity"/>
    <property type="evidence" value="ECO:0007669"/>
    <property type="project" value="UniProtKB-KW"/>
</dbReference>
<dbReference type="InterPro" id="IPR015422">
    <property type="entry name" value="PyrdxlP-dep_Trfase_small"/>
</dbReference>
<dbReference type="Gene3D" id="3.40.640.10">
    <property type="entry name" value="Type I PLP-dependent aspartate aminotransferase-like (Major domain)"/>
    <property type="match status" value="1"/>
</dbReference>
<evidence type="ECO:0000256" key="2">
    <source>
        <dbReference type="ARBA" id="ARBA00007441"/>
    </source>
</evidence>
<gene>
    <name evidence="8" type="ORF">Y5W_00178</name>
</gene>
<comment type="similarity">
    <text evidence="2 6">Belongs to the class-I pyridoxal-phosphate-dependent aminotransferase family.</text>
</comment>